<accession>A0A1I5T329</accession>
<reference evidence="2" key="1">
    <citation type="submission" date="2016-10" db="EMBL/GenBank/DDBJ databases">
        <authorList>
            <person name="Varghese N."/>
            <person name="Submissions S."/>
        </authorList>
    </citation>
    <scope>NUCLEOTIDE SEQUENCE [LARGE SCALE GENOMIC DNA]</scope>
    <source>
        <strain evidence="2">CGMCC 4.5579</strain>
    </source>
</reference>
<protein>
    <submittedName>
        <fullName evidence="1">Uncharacterized protein</fullName>
    </submittedName>
</protein>
<evidence type="ECO:0000313" key="1">
    <source>
        <dbReference type="EMBL" id="SFP77047.1"/>
    </source>
</evidence>
<sequence length="105" mass="10997">MTGVPKYEIDAIRSLVSAAQANAGGVGQIADGLPKNLDDTAFGGMAASRELSTGVGGFIGSMSEQFSRGEMLLNEAARALDRIAQRLEDQEHEYGAAVTPREGAR</sequence>
<gene>
    <name evidence="1" type="ORF">SAMN05421810_103360</name>
</gene>
<dbReference type="Proteomes" id="UP000198727">
    <property type="component" value="Unassembled WGS sequence"/>
</dbReference>
<organism evidence="1 2">
    <name type="scientific">Amycolatopsis arida</name>
    <dbReference type="NCBI Taxonomy" id="587909"/>
    <lineage>
        <taxon>Bacteria</taxon>
        <taxon>Bacillati</taxon>
        <taxon>Actinomycetota</taxon>
        <taxon>Actinomycetes</taxon>
        <taxon>Pseudonocardiales</taxon>
        <taxon>Pseudonocardiaceae</taxon>
        <taxon>Amycolatopsis</taxon>
    </lineage>
</organism>
<name>A0A1I5T329_9PSEU</name>
<evidence type="ECO:0000313" key="2">
    <source>
        <dbReference type="Proteomes" id="UP000198727"/>
    </source>
</evidence>
<dbReference type="AlphaFoldDB" id="A0A1I5T329"/>
<keyword evidence="2" id="KW-1185">Reference proteome</keyword>
<dbReference type="EMBL" id="FOWW01000003">
    <property type="protein sequence ID" value="SFP77047.1"/>
    <property type="molecule type" value="Genomic_DNA"/>
</dbReference>
<dbReference type="RefSeq" id="WP_092529998.1">
    <property type="nucleotide sequence ID" value="NZ_FOWW01000003.1"/>
</dbReference>
<proteinExistence type="predicted"/>
<dbReference type="STRING" id="587909.SAMN05421810_103360"/>